<protein>
    <submittedName>
        <fullName evidence="2">Uncharacterized protein</fullName>
    </submittedName>
</protein>
<dbReference type="AlphaFoldDB" id="A0A699X7X8"/>
<evidence type="ECO:0000256" key="1">
    <source>
        <dbReference type="SAM" id="MobiDB-lite"/>
    </source>
</evidence>
<feature type="region of interest" description="Disordered" evidence="1">
    <location>
        <begin position="1"/>
        <end position="29"/>
    </location>
</feature>
<comment type="caution">
    <text evidence="2">The sequence shown here is derived from an EMBL/GenBank/DDBJ whole genome shotgun (WGS) entry which is preliminary data.</text>
</comment>
<proteinExistence type="predicted"/>
<organism evidence="2">
    <name type="scientific">Tanacetum cinerariifolium</name>
    <name type="common">Dalmatian daisy</name>
    <name type="synonym">Chrysanthemum cinerariifolium</name>
    <dbReference type="NCBI Taxonomy" id="118510"/>
    <lineage>
        <taxon>Eukaryota</taxon>
        <taxon>Viridiplantae</taxon>
        <taxon>Streptophyta</taxon>
        <taxon>Embryophyta</taxon>
        <taxon>Tracheophyta</taxon>
        <taxon>Spermatophyta</taxon>
        <taxon>Magnoliopsida</taxon>
        <taxon>eudicotyledons</taxon>
        <taxon>Gunneridae</taxon>
        <taxon>Pentapetalae</taxon>
        <taxon>asterids</taxon>
        <taxon>campanulids</taxon>
        <taxon>Asterales</taxon>
        <taxon>Asteraceae</taxon>
        <taxon>Asteroideae</taxon>
        <taxon>Anthemideae</taxon>
        <taxon>Anthemidinae</taxon>
        <taxon>Tanacetum</taxon>
    </lineage>
</organism>
<sequence>ARQRVLPRAIRPASGGCPSAGHGGKRRRWPQAPKQVLAALAGSATDSARNTDR</sequence>
<accession>A0A699X7X8</accession>
<dbReference type="EMBL" id="BKCJ011807896">
    <property type="protein sequence ID" value="GFD54600.1"/>
    <property type="molecule type" value="Genomic_DNA"/>
</dbReference>
<reference evidence="2" key="1">
    <citation type="journal article" date="2019" name="Sci. Rep.">
        <title>Draft genome of Tanacetum cinerariifolium, the natural source of mosquito coil.</title>
        <authorList>
            <person name="Yamashiro T."/>
            <person name="Shiraishi A."/>
            <person name="Satake H."/>
            <person name="Nakayama K."/>
        </authorList>
    </citation>
    <scope>NUCLEOTIDE SEQUENCE</scope>
</reference>
<evidence type="ECO:0000313" key="2">
    <source>
        <dbReference type="EMBL" id="GFD54600.1"/>
    </source>
</evidence>
<name>A0A699X7X8_TANCI</name>
<gene>
    <name evidence="2" type="ORF">Tci_926569</name>
</gene>
<feature type="non-terminal residue" evidence="2">
    <location>
        <position position="1"/>
    </location>
</feature>